<evidence type="ECO:0000313" key="2">
    <source>
        <dbReference type="Proteomes" id="UP000221980"/>
    </source>
</evidence>
<evidence type="ECO:0000313" key="1">
    <source>
        <dbReference type="EMBL" id="PHM47625.1"/>
    </source>
</evidence>
<dbReference type="GO" id="GO:0004803">
    <property type="term" value="F:transposase activity"/>
    <property type="evidence" value="ECO:0007669"/>
    <property type="project" value="InterPro"/>
</dbReference>
<dbReference type="EMBL" id="NITZ01000016">
    <property type="protein sequence ID" value="PHM47625.1"/>
    <property type="molecule type" value="Genomic_DNA"/>
</dbReference>
<dbReference type="Proteomes" id="UP000221980">
    <property type="component" value="Unassembled WGS sequence"/>
</dbReference>
<comment type="caution">
    <text evidence="1">The sequence shown here is derived from an EMBL/GenBank/DDBJ whole genome shotgun (WGS) entry which is preliminary data.</text>
</comment>
<proteinExistence type="predicted"/>
<dbReference type="AlphaFoldDB" id="A0A2D0JMT3"/>
<organism evidence="1 2">
    <name type="scientific">Xenorhabdus miraniensis</name>
    <dbReference type="NCBI Taxonomy" id="351674"/>
    <lineage>
        <taxon>Bacteria</taxon>
        <taxon>Pseudomonadati</taxon>
        <taxon>Pseudomonadota</taxon>
        <taxon>Gammaproteobacteria</taxon>
        <taxon>Enterobacterales</taxon>
        <taxon>Morganellaceae</taxon>
        <taxon>Xenorhabdus</taxon>
    </lineage>
</organism>
<name>A0A2D0JMT3_9GAMM</name>
<dbReference type="InterPro" id="IPR005063">
    <property type="entry name" value="Transposase_27"/>
</dbReference>
<sequence length="173" mass="20426">MSFHCVMPGLNKQFEANVSADVDIKLKKLIKRKLSEQEWDQIQHIICLPSRQATQQSTVIRKLFSNKRNNRTQLALHAYDRLIKCLSLHDLLAFFHIHFITTDGWGSYVREVELGKYLVGKIFTQRIEQQNFNLRIHIKRLARKTICYSHSIEIHEKLIAAYIEKHHYNVLDS</sequence>
<accession>A0A2D0JMT3</accession>
<gene>
    <name evidence="1" type="ORF">Xmir_02952</name>
</gene>
<dbReference type="GO" id="GO:0003677">
    <property type="term" value="F:DNA binding"/>
    <property type="evidence" value="ECO:0007669"/>
    <property type="project" value="InterPro"/>
</dbReference>
<reference evidence="1 2" key="1">
    <citation type="journal article" date="2017" name="Nat. Microbiol.">
        <title>Natural product diversity associated with the nematode symbionts Photorhabdus and Xenorhabdus.</title>
        <authorList>
            <person name="Tobias N.J."/>
            <person name="Wolff H."/>
            <person name="Djahanschiri B."/>
            <person name="Grundmann F."/>
            <person name="Kronenwerth M."/>
            <person name="Shi Y.M."/>
            <person name="Simonyi S."/>
            <person name="Grun P."/>
            <person name="Shapiro-Ilan D."/>
            <person name="Pidot S.J."/>
            <person name="Stinear T.P."/>
            <person name="Ebersberger I."/>
            <person name="Bode H.B."/>
        </authorList>
    </citation>
    <scope>NUCLEOTIDE SEQUENCE [LARGE SCALE GENOMIC DNA]</scope>
    <source>
        <strain evidence="1 2">DSM 17902</strain>
    </source>
</reference>
<dbReference type="Pfam" id="PF03400">
    <property type="entry name" value="DDE_Tnp_IS1"/>
    <property type="match status" value="1"/>
</dbReference>
<keyword evidence="2" id="KW-1185">Reference proteome</keyword>
<dbReference type="GO" id="GO:0006313">
    <property type="term" value="P:DNA transposition"/>
    <property type="evidence" value="ECO:0007669"/>
    <property type="project" value="InterPro"/>
</dbReference>
<dbReference type="OrthoDB" id="9783238at2"/>
<protein>
    <submittedName>
        <fullName evidence="1">Transposase</fullName>
    </submittedName>
</protein>